<dbReference type="EMBL" id="CP051672">
    <property type="protein sequence ID" value="QJE30298.1"/>
    <property type="molecule type" value="Genomic_DNA"/>
</dbReference>
<dbReference type="Gene3D" id="3.40.1350.10">
    <property type="match status" value="1"/>
</dbReference>
<name>A0A7L5EG00_PARDI</name>
<dbReference type="GO" id="GO:0003676">
    <property type="term" value="F:nucleic acid binding"/>
    <property type="evidence" value="ECO:0007669"/>
    <property type="project" value="InterPro"/>
</dbReference>
<accession>A0A7L5EG00</accession>
<dbReference type="Proteomes" id="UP000501982">
    <property type="component" value="Chromosome"/>
</dbReference>
<reference evidence="1 2" key="1">
    <citation type="submission" date="2020-04" db="EMBL/GenBank/DDBJ databases">
        <title>Complete Genomes and Methylome analysis of CBBP consortium that reverse antibiotic-induced susceptibility to vancomycin-resistant Enterococcus faecium infection.</title>
        <authorList>
            <person name="Fomenkov A."/>
            <person name="Zhang Z."/>
            <person name="Pamer E."/>
            <person name="Roberts R.J."/>
        </authorList>
    </citation>
    <scope>NUCLEOTIDE SEQUENCE [LARGE SCALE GENOMIC DNA]</scope>
    <source>
        <strain evidence="2">CBBP</strain>
    </source>
</reference>
<evidence type="ECO:0000313" key="1">
    <source>
        <dbReference type="EMBL" id="QJE30298.1"/>
    </source>
</evidence>
<protein>
    <recommendedName>
        <fullName evidence="3">VRR-NUC domain-containing protein</fullName>
    </recommendedName>
</protein>
<evidence type="ECO:0008006" key="3">
    <source>
        <dbReference type="Google" id="ProtNLM"/>
    </source>
</evidence>
<sequence>MSNKCHFNDMIPRLERTTRKSKPRYVKPDCVKRLEADYFEWKYRNSAIPPQCRVKPHFRDDTANGLAKCIETWARMNGAFFQRQNSQGQYDSRLGRWRKSGTTAGIADVQVTHEGRVYNFEIKIGKDRQSDVQRDVEARLLRAGGHYAIIKRYDDFLNEITKWKN</sequence>
<proteinExistence type="predicted"/>
<gene>
    <name evidence="1" type="ORF">HHO38_19320</name>
</gene>
<dbReference type="RefSeq" id="WP_170106272.1">
    <property type="nucleotide sequence ID" value="NZ_CP051672.1"/>
</dbReference>
<evidence type="ECO:0000313" key="2">
    <source>
        <dbReference type="Proteomes" id="UP000501982"/>
    </source>
</evidence>
<organism evidence="1 2">
    <name type="scientific">Parabacteroides distasonis</name>
    <dbReference type="NCBI Taxonomy" id="823"/>
    <lineage>
        <taxon>Bacteria</taxon>
        <taxon>Pseudomonadati</taxon>
        <taxon>Bacteroidota</taxon>
        <taxon>Bacteroidia</taxon>
        <taxon>Bacteroidales</taxon>
        <taxon>Tannerellaceae</taxon>
        <taxon>Parabacteroides</taxon>
    </lineage>
</organism>
<dbReference type="AlphaFoldDB" id="A0A7L5EG00"/>
<dbReference type="InterPro" id="IPR011856">
    <property type="entry name" value="tRNA_endonuc-like_dom_sf"/>
</dbReference>